<dbReference type="Proteomes" id="UP000320300">
    <property type="component" value="Unassembled WGS sequence"/>
</dbReference>
<feature type="chain" id="PRO_5022163362" description="Outer membrane protein beta-barrel domain-containing protein" evidence="1">
    <location>
        <begin position="19"/>
        <end position="415"/>
    </location>
</feature>
<evidence type="ECO:0008006" key="4">
    <source>
        <dbReference type="Google" id="ProtNLM"/>
    </source>
</evidence>
<reference evidence="2 3" key="1">
    <citation type="submission" date="2017-05" db="EMBL/GenBank/DDBJ databases">
        <authorList>
            <person name="Varghese N."/>
            <person name="Submissions S."/>
        </authorList>
    </citation>
    <scope>NUCLEOTIDE SEQUENCE [LARGE SCALE GENOMIC DNA]</scope>
    <source>
        <strain evidence="2 3">DSM 19036</strain>
    </source>
</reference>
<gene>
    <name evidence="2" type="ORF">SAMN06265348_105162</name>
</gene>
<dbReference type="RefSeq" id="WP_142528292.1">
    <property type="nucleotide sequence ID" value="NZ_CBCSJO010000005.1"/>
</dbReference>
<sequence>MKRFLFYLLSALPFISAAQSNFHKGYVVTNNNDTLKGYVNYRERSVSPSSVQFKSRPDSKAETFTLKQSSAYTVDGLEKFRRFTVDISMSSGTITNLSIGADSSSTRDTVFLNVIQEGDNVTLYLYKDKVKNRFYISDKDMAVPLELVYERFLDPEEPTRIVTVGKYKGQLMDLIIKYKAGTIADSEKIRRVKYDEADLTKIVALINKKEVIQSTYSRTRFFAGTGLSISKTAYRGENDLANAGAENKSSVSPILTAGVDLFANPAIGKLIYRVELSLVQSKNDISTTTSTQAQAILTHTFDQYTAMIVPQLIYNVYNTNPLKIFLGAGFAMNISKYSNNRSSRYNSFRNETTVTEKQIALEAFNTAFPLRVGAVFNKRIEFSAIYTPVTSITNYNLFNIGVQRYTVGLNYLFGK</sequence>
<organism evidence="2 3">
    <name type="scientific">Pedobacter westerhofensis</name>
    <dbReference type="NCBI Taxonomy" id="425512"/>
    <lineage>
        <taxon>Bacteria</taxon>
        <taxon>Pseudomonadati</taxon>
        <taxon>Bacteroidota</taxon>
        <taxon>Sphingobacteriia</taxon>
        <taxon>Sphingobacteriales</taxon>
        <taxon>Sphingobacteriaceae</taxon>
        <taxon>Pedobacter</taxon>
    </lineage>
</organism>
<dbReference type="AlphaFoldDB" id="A0A521DBG0"/>
<feature type="signal peptide" evidence="1">
    <location>
        <begin position="1"/>
        <end position="18"/>
    </location>
</feature>
<evidence type="ECO:0000313" key="2">
    <source>
        <dbReference type="EMBL" id="SMO68955.1"/>
    </source>
</evidence>
<keyword evidence="1" id="KW-0732">Signal</keyword>
<name>A0A521DBG0_9SPHI</name>
<dbReference type="EMBL" id="FXTN01000005">
    <property type="protein sequence ID" value="SMO68955.1"/>
    <property type="molecule type" value="Genomic_DNA"/>
</dbReference>
<dbReference type="OrthoDB" id="677565at2"/>
<evidence type="ECO:0000256" key="1">
    <source>
        <dbReference type="SAM" id="SignalP"/>
    </source>
</evidence>
<evidence type="ECO:0000313" key="3">
    <source>
        <dbReference type="Proteomes" id="UP000320300"/>
    </source>
</evidence>
<accession>A0A521DBG0</accession>
<keyword evidence="3" id="KW-1185">Reference proteome</keyword>
<protein>
    <recommendedName>
        <fullName evidence="4">Outer membrane protein beta-barrel domain-containing protein</fullName>
    </recommendedName>
</protein>
<proteinExistence type="predicted"/>